<evidence type="ECO:0000256" key="1">
    <source>
        <dbReference type="SAM" id="MobiDB-lite"/>
    </source>
</evidence>
<organism evidence="2">
    <name type="scientific">Fagus sylvatica</name>
    <name type="common">Beechnut</name>
    <dbReference type="NCBI Taxonomy" id="28930"/>
    <lineage>
        <taxon>Eukaryota</taxon>
        <taxon>Viridiplantae</taxon>
        <taxon>Streptophyta</taxon>
        <taxon>Embryophyta</taxon>
        <taxon>Tracheophyta</taxon>
        <taxon>Spermatophyta</taxon>
        <taxon>Magnoliopsida</taxon>
        <taxon>eudicotyledons</taxon>
        <taxon>Gunneridae</taxon>
        <taxon>Pentapetalae</taxon>
        <taxon>rosids</taxon>
        <taxon>fabids</taxon>
        <taxon>Fagales</taxon>
        <taxon>Fagaceae</taxon>
        <taxon>Fagus</taxon>
    </lineage>
</organism>
<gene>
    <name evidence="2" type="ORF">FSB_LOCUS60279</name>
</gene>
<dbReference type="EMBL" id="OIVN01006403">
    <property type="protein sequence ID" value="SPD32397.1"/>
    <property type="molecule type" value="Genomic_DNA"/>
</dbReference>
<dbReference type="AlphaFoldDB" id="A0A2N9J4J7"/>
<reference evidence="2" key="1">
    <citation type="submission" date="2018-02" db="EMBL/GenBank/DDBJ databases">
        <authorList>
            <person name="Cohen D.B."/>
            <person name="Kent A.D."/>
        </authorList>
    </citation>
    <scope>NUCLEOTIDE SEQUENCE</scope>
</reference>
<sequence length="69" mass="7205">MEHRESSLKDLAIVSSSSLLRAILAALGMEVKEPSNAKVQVESAVSTKSASSTSPGTSCELDEVSSPRN</sequence>
<accession>A0A2N9J4J7</accession>
<proteinExistence type="predicted"/>
<protein>
    <submittedName>
        <fullName evidence="2">Uncharacterized protein</fullName>
    </submittedName>
</protein>
<feature type="region of interest" description="Disordered" evidence="1">
    <location>
        <begin position="34"/>
        <end position="69"/>
    </location>
</feature>
<name>A0A2N9J4J7_FAGSY</name>
<evidence type="ECO:0000313" key="2">
    <source>
        <dbReference type="EMBL" id="SPD32397.1"/>
    </source>
</evidence>
<feature type="compositionally biased region" description="Low complexity" evidence="1">
    <location>
        <begin position="43"/>
        <end position="58"/>
    </location>
</feature>